<dbReference type="AlphaFoldDB" id="A0A6G4X9U4"/>
<feature type="region of interest" description="Disordered" evidence="3">
    <location>
        <begin position="251"/>
        <end position="272"/>
    </location>
</feature>
<evidence type="ECO:0000256" key="2">
    <source>
        <dbReference type="ARBA" id="ARBA00023002"/>
    </source>
</evidence>
<dbReference type="InterPro" id="IPR051545">
    <property type="entry name" value="NAD(P)H_dehydrogenase_qn"/>
</dbReference>
<comment type="similarity">
    <text evidence="1">Belongs to the NAD(P)H dehydrogenase (quinone) family.</text>
</comment>
<dbReference type="EMBL" id="JAAKZZ010000733">
    <property type="protein sequence ID" value="NGO73431.1"/>
    <property type="molecule type" value="Genomic_DNA"/>
</dbReference>
<dbReference type="Pfam" id="PF02525">
    <property type="entry name" value="Flavodoxin_2"/>
    <property type="match status" value="1"/>
</dbReference>
<reference evidence="5 6" key="1">
    <citation type="submission" date="2020-02" db="EMBL/GenBank/DDBJ databases">
        <title>Whole-genome analyses of novel actinobacteria.</title>
        <authorList>
            <person name="Sahin N."/>
            <person name="Tatar D."/>
        </authorList>
    </citation>
    <scope>NUCLEOTIDE SEQUENCE [LARGE SCALE GENOMIC DNA]</scope>
    <source>
        <strain evidence="5 6">SB3404</strain>
    </source>
</reference>
<dbReference type="RefSeq" id="WP_165303075.1">
    <property type="nucleotide sequence ID" value="NZ_JAAKZZ010000733.1"/>
</dbReference>
<accession>A0A6G4X9U4</accession>
<evidence type="ECO:0000259" key="4">
    <source>
        <dbReference type="Pfam" id="PF02525"/>
    </source>
</evidence>
<dbReference type="GO" id="GO:0005829">
    <property type="term" value="C:cytosol"/>
    <property type="evidence" value="ECO:0007669"/>
    <property type="project" value="TreeGrafter"/>
</dbReference>
<keyword evidence="2" id="KW-0560">Oxidoreductase</keyword>
<dbReference type="Proteomes" id="UP000477722">
    <property type="component" value="Unassembled WGS sequence"/>
</dbReference>
<dbReference type="PANTHER" id="PTHR10204">
    <property type="entry name" value="NAD P H OXIDOREDUCTASE-RELATED"/>
    <property type="match status" value="1"/>
</dbReference>
<comment type="caution">
    <text evidence="5">The sequence shown here is derived from an EMBL/GenBank/DDBJ whole genome shotgun (WGS) entry which is preliminary data.</text>
</comment>
<evidence type="ECO:0000313" key="5">
    <source>
        <dbReference type="EMBL" id="NGO73431.1"/>
    </source>
</evidence>
<dbReference type="Gene3D" id="3.40.50.360">
    <property type="match status" value="1"/>
</dbReference>
<keyword evidence="6" id="KW-1185">Reference proteome</keyword>
<evidence type="ECO:0000313" key="6">
    <source>
        <dbReference type="Proteomes" id="UP000477722"/>
    </source>
</evidence>
<evidence type="ECO:0000256" key="1">
    <source>
        <dbReference type="ARBA" id="ARBA00006252"/>
    </source>
</evidence>
<sequence length="272" mass="29026">MNTTPDAVRPRNVLLVTAHPEPRSLNASLAAFAAGELRAAGHRVRVSDLYAMKWKAGVDADDFPGHAGPERLDILADSGRATLAGGLAGDIAAEQEKLRWSDAVILQFPLWWFSVPALLKGWIDRVFTYEFAHGPSVPPPYGEGPLAGKRALISVTAGARASAFSERGIHGHLADILFPLQHGLFWFTGIAPLEPFALYGAVGLEPERFEEAKEAYARRLAGLFTDAPVPFRALEGGDYGHDMRLRSGAEAPGTSGFGLHRRPAGAAAAATA</sequence>
<organism evidence="5 6">
    <name type="scientific">Streptomyces boncukensis</name>
    <dbReference type="NCBI Taxonomy" id="2711219"/>
    <lineage>
        <taxon>Bacteria</taxon>
        <taxon>Bacillati</taxon>
        <taxon>Actinomycetota</taxon>
        <taxon>Actinomycetes</taxon>
        <taxon>Kitasatosporales</taxon>
        <taxon>Streptomycetaceae</taxon>
        <taxon>Streptomyces</taxon>
    </lineage>
</organism>
<protein>
    <submittedName>
        <fullName evidence="5">NAD(P)H-dependent oxidoreductase</fullName>
    </submittedName>
</protein>
<dbReference type="SUPFAM" id="SSF52218">
    <property type="entry name" value="Flavoproteins"/>
    <property type="match status" value="1"/>
</dbReference>
<proteinExistence type="inferred from homology"/>
<evidence type="ECO:0000256" key="3">
    <source>
        <dbReference type="SAM" id="MobiDB-lite"/>
    </source>
</evidence>
<dbReference type="PANTHER" id="PTHR10204:SF34">
    <property type="entry name" value="NAD(P)H DEHYDROGENASE [QUINONE] 1 ISOFORM 1"/>
    <property type="match status" value="1"/>
</dbReference>
<dbReference type="InterPro" id="IPR003680">
    <property type="entry name" value="Flavodoxin_fold"/>
</dbReference>
<name>A0A6G4X9U4_9ACTN</name>
<dbReference type="InterPro" id="IPR029039">
    <property type="entry name" value="Flavoprotein-like_sf"/>
</dbReference>
<dbReference type="GO" id="GO:0003955">
    <property type="term" value="F:NAD(P)H dehydrogenase (quinone) activity"/>
    <property type="evidence" value="ECO:0007669"/>
    <property type="project" value="TreeGrafter"/>
</dbReference>
<feature type="domain" description="Flavodoxin-like fold" evidence="4">
    <location>
        <begin position="12"/>
        <end position="220"/>
    </location>
</feature>
<gene>
    <name evidence="5" type="ORF">G5C65_34890</name>
</gene>